<keyword evidence="6" id="KW-0812">Transmembrane</keyword>
<dbReference type="PANTHER" id="PTHR47870:SF4">
    <property type="entry name" value="CYTOCHROME C-TYPE BIOGENESIS PROTEIN CYCH"/>
    <property type="match status" value="1"/>
</dbReference>
<dbReference type="GO" id="GO:0046872">
    <property type="term" value="F:metal ion binding"/>
    <property type="evidence" value="ECO:0007669"/>
    <property type="project" value="UniProtKB-KW"/>
</dbReference>
<evidence type="ECO:0000313" key="9">
    <source>
        <dbReference type="Proteomes" id="UP000011863"/>
    </source>
</evidence>
<keyword evidence="9" id="KW-1185">Reference proteome</keyword>
<evidence type="ECO:0000256" key="1">
    <source>
        <dbReference type="ARBA" id="ARBA00010342"/>
    </source>
</evidence>
<dbReference type="Pfam" id="PF03918">
    <property type="entry name" value="CcmH"/>
    <property type="match status" value="1"/>
</dbReference>
<dbReference type="RefSeq" id="WP_015440527.1">
    <property type="nucleotide sequence ID" value="NC_020520.1"/>
</dbReference>
<organism evidence="8 9">
    <name type="scientific">Ilumatobacter coccineus (strain NBRC 103263 / KCTC 29153 / YM16-304)</name>
    <dbReference type="NCBI Taxonomy" id="1313172"/>
    <lineage>
        <taxon>Bacteria</taxon>
        <taxon>Bacillati</taxon>
        <taxon>Actinomycetota</taxon>
        <taxon>Acidimicrobiia</taxon>
        <taxon>Acidimicrobiales</taxon>
        <taxon>Ilumatobacteraceae</taxon>
        <taxon>Ilumatobacter</taxon>
    </lineage>
</organism>
<dbReference type="OrthoDB" id="5243903at2"/>
<dbReference type="InterPro" id="IPR038297">
    <property type="entry name" value="CcmH/CycL/NrfF/Ccl2_sf"/>
</dbReference>
<comment type="function">
    <text evidence="6">Possible subunit of a heme lyase.</text>
</comment>
<evidence type="ECO:0000259" key="7">
    <source>
        <dbReference type="Pfam" id="PF03918"/>
    </source>
</evidence>
<protein>
    <recommendedName>
        <fullName evidence="6">Cytochrome c-type biogenesis protein</fullName>
    </recommendedName>
</protein>
<feature type="transmembrane region" description="Helical" evidence="6">
    <location>
        <begin position="112"/>
        <end position="133"/>
    </location>
</feature>
<evidence type="ECO:0000256" key="3">
    <source>
        <dbReference type="ARBA" id="ARBA00022723"/>
    </source>
</evidence>
<name>A0A6C7E3J0_ILUCY</name>
<dbReference type="Gene3D" id="1.10.8.640">
    <property type="entry name" value="Cytochrome C biogenesis protein"/>
    <property type="match status" value="1"/>
</dbReference>
<evidence type="ECO:0000313" key="8">
    <source>
        <dbReference type="EMBL" id="BAN01280.1"/>
    </source>
</evidence>
<dbReference type="PANTHER" id="PTHR47870">
    <property type="entry name" value="CYTOCHROME C-TYPE BIOGENESIS PROTEIN CCMH"/>
    <property type="match status" value="1"/>
</dbReference>
<keyword evidence="4 6" id="KW-0732">Signal</keyword>
<keyword evidence="6" id="KW-0472">Membrane</keyword>
<feature type="transmembrane region" description="Helical" evidence="6">
    <location>
        <begin position="12"/>
        <end position="31"/>
    </location>
</feature>
<keyword evidence="5 6" id="KW-0408">Iron</keyword>
<evidence type="ECO:0000256" key="5">
    <source>
        <dbReference type="ARBA" id="ARBA00023004"/>
    </source>
</evidence>
<accession>A0A6C7E3J0</accession>
<gene>
    <name evidence="8" type="primary">ccmH</name>
    <name evidence="8" type="ORF">YM304_09660</name>
</gene>
<sequence length="172" mass="18847">MSASSLNRRLKSWPGWLFMLVIVVVLVVVGATRDAGPQTPQDRVDDVTRRLACPICDGESVFESQNNASRAIRNEVADLVRENELTDDQILAYFEARNSEILLVPKASGFDALVWVLPVMGFVIGVVMLGFAFRRWRLEALGSAGATQEDRDLVAAAMADEHDAERAEAGDA</sequence>
<proteinExistence type="inferred from homology"/>
<dbReference type="CDD" id="cd16378">
    <property type="entry name" value="CcmH_N"/>
    <property type="match status" value="1"/>
</dbReference>
<dbReference type="InterPro" id="IPR005616">
    <property type="entry name" value="CcmH/CycL/Ccl2/NrfF_N"/>
</dbReference>
<dbReference type="InterPro" id="IPR051263">
    <property type="entry name" value="C-type_cytochrome_biogenesis"/>
</dbReference>
<dbReference type="Proteomes" id="UP000011863">
    <property type="component" value="Chromosome"/>
</dbReference>
<dbReference type="GO" id="GO:0005886">
    <property type="term" value="C:plasma membrane"/>
    <property type="evidence" value="ECO:0007669"/>
    <property type="project" value="TreeGrafter"/>
</dbReference>
<evidence type="ECO:0000256" key="6">
    <source>
        <dbReference type="RuleBase" id="RU364112"/>
    </source>
</evidence>
<dbReference type="AlphaFoldDB" id="A0A6C7E3J0"/>
<keyword evidence="6" id="KW-1133">Transmembrane helix</keyword>
<keyword evidence="2 6" id="KW-0349">Heme</keyword>
<dbReference type="EMBL" id="AP012057">
    <property type="protein sequence ID" value="BAN01280.1"/>
    <property type="molecule type" value="Genomic_DNA"/>
</dbReference>
<keyword evidence="3 6" id="KW-0479">Metal-binding</keyword>
<reference evidence="8 9" key="1">
    <citation type="journal article" date="2013" name="Int. J. Syst. Evol. Microbiol.">
        <title>Ilumatobacter nonamiense sp. nov. and Ilumatobacter coccineum sp. nov., isolated from seashore sand.</title>
        <authorList>
            <person name="Matsumoto A."/>
            <person name="Kasai H."/>
            <person name="Matsuo Y."/>
            <person name="Shizuri Y."/>
            <person name="Ichikawa N."/>
            <person name="Fujita N."/>
            <person name="Omura S."/>
            <person name="Takahashi Y."/>
        </authorList>
    </citation>
    <scope>NUCLEOTIDE SEQUENCE [LARGE SCALE GENOMIC DNA]</scope>
    <source>
        <strain evidence="9">NBRC 103263 / KCTC 29153 / YM16-304</strain>
    </source>
</reference>
<evidence type="ECO:0000256" key="2">
    <source>
        <dbReference type="ARBA" id="ARBA00022617"/>
    </source>
</evidence>
<dbReference type="KEGG" id="aym:YM304_09660"/>
<feature type="domain" description="CcmH/CycL/Ccl2/NrfF N-terminal" evidence="7">
    <location>
        <begin position="18"/>
        <end position="152"/>
    </location>
</feature>
<evidence type="ECO:0000256" key="4">
    <source>
        <dbReference type="ARBA" id="ARBA00022729"/>
    </source>
</evidence>
<comment type="similarity">
    <text evidence="1 6">Belongs to the CcmH/CycL/Ccl2/NrfF family.</text>
</comment>